<feature type="compositionally biased region" description="Basic residues" evidence="1">
    <location>
        <begin position="1"/>
        <end position="14"/>
    </location>
</feature>
<evidence type="ECO:0000313" key="2">
    <source>
        <dbReference type="EnsemblPlants" id="AET3Gv20798300.3"/>
    </source>
</evidence>
<dbReference type="Gramene" id="AET3Gv20798300.3">
    <property type="protein sequence ID" value="AET3Gv20798300.3"/>
    <property type="gene ID" value="AET3Gv20798300"/>
</dbReference>
<sequence length="68" mass="7793">RRRRRAVLQTRRRPQGAQTTTTTRGRPDPCIYAWHYTKLKYTRVCVCVNKSQLATPRHARTPGSALAG</sequence>
<reference evidence="3" key="2">
    <citation type="journal article" date="2017" name="Nat. Plants">
        <title>The Aegilops tauschii genome reveals multiple impacts of transposons.</title>
        <authorList>
            <person name="Zhao G."/>
            <person name="Zou C."/>
            <person name="Li K."/>
            <person name="Wang K."/>
            <person name="Li T."/>
            <person name="Gao L."/>
            <person name="Zhang X."/>
            <person name="Wang H."/>
            <person name="Yang Z."/>
            <person name="Liu X."/>
            <person name="Jiang W."/>
            <person name="Mao L."/>
            <person name="Kong X."/>
            <person name="Jiao Y."/>
            <person name="Jia J."/>
        </authorList>
    </citation>
    <scope>NUCLEOTIDE SEQUENCE [LARGE SCALE GENOMIC DNA]</scope>
    <source>
        <strain evidence="3">cv. AL8/78</strain>
    </source>
</reference>
<evidence type="ECO:0000256" key="1">
    <source>
        <dbReference type="SAM" id="MobiDB-lite"/>
    </source>
</evidence>
<reference evidence="3" key="1">
    <citation type="journal article" date="2014" name="Science">
        <title>Ancient hybridizations among the ancestral genomes of bread wheat.</title>
        <authorList>
            <consortium name="International Wheat Genome Sequencing Consortium,"/>
            <person name="Marcussen T."/>
            <person name="Sandve S.R."/>
            <person name="Heier L."/>
            <person name="Spannagl M."/>
            <person name="Pfeifer M."/>
            <person name="Jakobsen K.S."/>
            <person name="Wulff B.B."/>
            <person name="Steuernagel B."/>
            <person name="Mayer K.F."/>
            <person name="Olsen O.A."/>
        </authorList>
    </citation>
    <scope>NUCLEOTIDE SEQUENCE [LARGE SCALE GENOMIC DNA]</scope>
    <source>
        <strain evidence="3">cv. AL8/78</strain>
    </source>
</reference>
<organism evidence="2 3">
    <name type="scientific">Aegilops tauschii subsp. strangulata</name>
    <name type="common">Goatgrass</name>
    <dbReference type="NCBI Taxonomy" id="200361"/>
    <lineage>
        <taxon>Eukaryota</taxon>
        <taxon>Viridiplantae</taxon>
        <taxon>Streptophyta</taxon>
        <taxon>Embryophyta</taxon>
        <taxon>Tracheophyta</taxon>
        <taxon>Spermatophyta</taxon>
        <taxon>Magnoliopsida</taxon>
        <taxon>Liliopsida</taxon>
        <taxon>Poales</taxon>
        <taxon>Poaceae</taxon>
        <taxon>BOP clade</taxon>
        <taxon>Pooideae</taxon>
        <taxon>Triticodae</taxon>
        <taxon>Triticeae</taxon>
        <taxon>Triticinae</taxon>
        <taxon>Aegilops</taxon>
    </lineage>
</organism>
<dbReference type="AlphaFoldDB" id="A0A453FVY1"/>
<reference evidence="2" key="4">
    <citation type="submission" date="2019-03" db="UniProtKB">
        <authorList>
            <consortium name="EnsemblPlants"/>
        </authorList>
    </citation>
    <scope>IDENTIFICATION</scope>
</reference>
<feature type="region of interest" description="Disordered" evidence="1">
    <location>
        <begin position="1"/>
        <end position="24"/>
    </location>
</feature>
<proteinExistence type="predicted"/>
<name>A0A453FVY1_AEGTS</name>
<evidence type="ECO:0000313" key="3">
    <source>
        <dbReference type="Proteomes" id="UP000015105"/>
    </source>
</evidence>
<dbReference type="EnsemblPlants" id="AET3Gv20798300.3">
    <property type="protein sequence ID" value="AET3Gv20798300.3"/>
    <property type="gene ID" value="AET3Gv20798300"/>
</dbReference>
<accession>A0A453FVY1</accession>
<keyword evidence="3" id="KW-1185">Reference proteome</keyword>
<reference evidence="2" key="3">
    <citation type="journal article" date="2017" name="Nature">
        <title>Genome sequence of the progenitor of the wheat D genome Aegilops tauschii.</title>
        <authorList>
            <person name="Luo M.C."/>
            <person name="Gu Y.Q."/>
            <person name="Puiu D."/>
            <person name="Wang H."/>
            <person name="Twardziok S.O."/>
            <person name="Deal K.R."/>
            <person name="Huo N."/>
            <person name="Zhu T."/>
            <person name="Wang L."/>
            <person name="Wang Y."/>
            <person name="McGuire P.E."/>
            <person name="Liu S."/>
            <person name="Long H."/>
            <person name="Ramasamy R.K."/>
            <person name="Rodriguez J.C."/>
            <person name="Van S.L."/>
            <person name="Yuan L."/>
            <person name="Wang Z."/>
            <person name="Xia Z."/>
            <person name="Xiao L."/>
            <person name="Anderson O.D."/>
            <person name="Ouyang S."/>
            <person name="Liang Y."/>
            <person name="Zimin A.V."/>
            <person name="Pertea G."/>
            <person name="Qi P."/>
            <person name="Bennetzen J.L."/>
            <person name="Dai X."/>
            <person name="Dawson M.W."/>
            <person name="Muller H.G."/>
            <person name="Kugler K."/>
            <person name="Rivarola-Duarte L."/>
            <person name="Spannagl M."/>
            <person name="Mayer K.F.X."/>
            <person name="Lu F.H."/>
            <person name="Bevan M.W."/>
            <person name="Leroy P."/>
            <person name="Li P."/>
            <person name="You F.M."/>
            <person name="Sun Q."/>
            <person name="Liu Z."/>
            <person name="Lyons E."/>
            <person name="Wicker T."/>
            <person name="Salzberg S.L."/>
            <person name="Devos K.M."/>
            <person name="Dvorak J."/>
        </authorList>
    </citation>
    <scope>NUCLEOTIDE SEQUENCE [LARGE SCALE GENOMIC DNA]</scope>
    <source>
        <strain evidence="2">cv. AL8/78</strain>
    </source>
</reference>
<protein>
    <submittedName>
        <fullName evidence="2">Uncharacterized protein</fullName>
    </submittedName>
</protein>
<dbReference type="Proteomes" id="UP000015105">
    <property type="component" value="Chromosome 3D"/>
</dbReference>
<feature type="compositionally biased region" description="Low complexity" evidence="1">
    <location>
        <begin position="15"/>
        <end position="24"/>
    </location>
</feature>
<reference evidence="2" key="5">
    <citation type="journal article" date="2021" name="G3 (Bethesda)">
        <title>Aegilops tauschii genome assembly Aet v5.0 features greater sequence contiguity and improved annotation.</title>
        <authorList>
            <person name="Wang L."/>
            <person name="Zhu T."/>
            <person name="Rodriguez J.C."/>
            <person name="Deal K.R."/>
            <person name="Dubcovsky J."/>
            <person name="McGuire P.E."/>
            <person name="Lux T."/>
            <person name="Spannagl M."/>
            <person name="Mayer K.F.X."/>
            <person name="Baldrich P."/>
            <person name="Meyers B.C."/>
            <person name="Huo N."/>
            <person name="Gu Y.Q."/>
            <person name="Zhou H."/>
            <person name="Devos K.M."/>
            <person name="Bennetzen J.L."/>
            <person name="Unver T."/>
            <person name="Budak H."/>
            <person name="Gulick P.J."/>
            <person name="Galiba G."/>
            <person name="Kalapos B."/>
            <person name="Nelson D.R."/>
            <person name="Li P."/>
            <person name="You F.M."/>
            <person name="Luo M.C."/>
            <person name="Dvorak J."/>
        </authorList>
    </citation>
    <scope>NUCLEOTIDE SEQUENCE [LARGE SCALE GENOMIC DNA]</scope>
    <source>
        <strain evidence="2">cv. AL8/78</strain>
    </source>
</reference>